<evidence type="ECO:0000256" key="2">
    <source>
        <dbReference type="ARBA" id="ARBA00023125"/>
    </source>
</evidence>
<feature type="domain" description="Tyr recombinase" evidence="4">
    <location>
        <begin position="209"/>
        <end position="402"/>
    </location>
</feature>
<dbReference type="InterPro" id="IPR035386">
    <property type="entry name" value="Arm-DNA-bind_5"/>
</dbReference>
<name>A0A9D9NEK8_9BACT</name>
<gene>
    <name evidence="5" type="ORF">IAB82_03085</name>
</gene>
<proteinExistence type="inferred from homology"/>
<evidence type="ECO:0000313" key="5">
    <source>
        <dbReference type="EMBL" id="MBO8470762.1"/>
    </source>
</evidence>
<dbReference type="GO" id="GO:0003677">
    <property type="term" value="F:DNA binding"/>
    <property type="evidence" value="ECO:0007669"/>
    <property type="project" value="UniProtKB-KW"/>
</dbReference>
<comment type="similarity">
    <text evidence="1">Belongs to the 'phage' integrase family.</text>
</comment>
<dbReference type="PROSITE" id="PS51898">
    <property type="entry name" value="TYR_RECOMBINASE"/>
    <property type="match status" value="1"/>
</dbReference>
<dbReference type="GO" id="GO:0015074">
    <property type="term" value="P:DNA integration"/>
    <property type="evidence" value="ECO:0007669"/>
    <property type="project" value="InterPro"/>
</dbReference>
<dbReference type="SUPFAM" id="SSF56349">
    <property type="entry name" value="DNA breaking-rejoining enzymes"/>
    <property type="match status" value="1"/>
</dbReference>
<organism evidence="5 6">
    <name type="scientific">Candidatus Cryptobacteroides faecavium</name>
    <dbReference type="NCBI Taxonomy" id="2840762"/>
    <lineage>
        <taxon>Bacteria</taxon>
        <taxon>Pseudomonadati</taxon>
        <taxon>Bacteroidota</taxon>
        <taxon>Bacteroidia</taxon>
        <taxon>Bacteroidales</taxon>
        <taxon>Candidatus Cryptobacteroides</taxon>
    </lineage>
</organism>
<keyword evidence="2" id="KW-0238">DNA-binding</keyword>
<dbReference type="Gene3D" id="1.10.443.10">
    <property type="entry name" value="Intergrase catalytic core"/>
    <property type="match status" value="1"/>
</dbReference>
<dbReference type="InterPro" id="IPR010998">
    <property type="entry name" value="Integrase_recombinase_N"/>
</dbReference>
<reference evidence="5" key="1">
    <citation type="submission" date="2020-10" db="EMBL/GenBank/DDBJ databases">
        <authorList>
            <person name="Gilroy R."/>
        </authorList>
    </citation>
    <scope>NUCLEOTIDE SEQUENCE</scope>
    <source>
        <strain evidence="5">B2-22910</strain>
    </source>
</reference>
<dbReference type="InterPro" id="IPR050090">
    <property type="entry name" value="Tyrosine_recombinase_XerCD"/>
</dbReference>
<evidence type="ECO:0000256" key="3">
    <source>
        <dbReference type="ARBA" id="ARBA00023172"/>
    </source>
</evidence>
<dbReference type="CDD" id="cd01185">
    <property type="entry name" value="INTN1_C_like"/>
    <property type="match status" value="1"/>
</dbReference>
<evidence type="ECO:0000256" key="1">
    <source>
        <dbReference type="ARBA" id="ARBA00008857"/>
    </source>
</evidence>
<reference evidence="5" key="2">
    <citation type="journal article" date="2021" name="PeerJ">
        <title>Extensive microbial diversity within the chicken gut microbiome revealed by metagenomics and culture.</title>
        <authorList>
            <person name="Gilroy R."/>
            <person name="Ravi A."/>
            <person name="Getino M."/>
            <person name="Pursley I."/>
            <person name="Horton D.L."/>
            <person name="Alikhan N.F."/>
            <person name="Baker D."/>
            <person name="Gharbi K."/>
            <person name="Hall N."/>
            <person name="Watson M."/>
            <person name="Adriaenssens E.M."/>
            <person name="Foster-Nyarko E."/>
            <person name="Jarju S."/>
            <person name="Secka A."/>
            <person name="Antonio M."/>
            <person name="Oren A."/>
            <person name="Chaudhuri R.R."/>
            <person name="La Ragione R."/>
            <person name="Hildebrand F."/>
            <person name="Pallen M.J."/>
        </authorList>
    </citation>
    <scope>NUCLEOTIDE SEQUENCE</scope>
    <source>
        <strain evidence="5">B2-22910</strain>
    </source>
</reference>
<sequence>MSINIKIVQRKDKTSKSNAAPIHIRFTLKGKVRYLATGIVLPLDAWDDSEQHIVSTYPDSDALQMQITAKRLEIEKKIQRLEALDADVNFDTLFGQKSRYINCTISEYFQQQIDYLKGIGKVGTAGKYETCKSLLEQCGLGKKRFEQVDLQFLQDFEAYMTRKGNSSNSLATSFSVLRAVYNKAVKQKVFAETDNPFKQYNIGRFWKPTRKRAITKEDVQKIQSLELPESTESYSLSFARDIFLFSYCVAGINFKDIATLRYSDIQNGRIYYQRHKTGKELNSPILPQTRAILERYSKPDASPDDYIFPILDRHIHKSEQQICNRVHKVIGHVNANLKRIAEMAGLHVNLTTYVARHTFATVLKRSGVNIAIISESLGHSDLETTQIYLDSFENSQIDEAMKNLL</sequence>
<dbReference type="Pfam" id="PF00589">
    <property type="entry name" value="Phage_integrase"/>
    <property type="match status" value="1"/>
</dbReference>
<dbReference type="Pfam" id="PF13102">
    <property type="entry name" value="Phage_int_SAM_5"/>
    <property type="match status" value="1"/>
</dbReference>
<dbReference type="EMBL" id="JADIMB010000044">
    <property type="protein sequence ID" value="MBO8470762.1"/>
    <property type="molecule type" value="Genomic_DNA"/>
</dbReference>
<dbReference type="GO" id="GO:0006310">
    <property type="term" value="P:DNA recombination"/>
    <property type="evidence" value="ECO:0007669"/>
    <property type="project" value="UniProtKB-KW"/>
</dbReference>
<keyword evidence="3" id="KW-0233">DNA recombination</keyword>
<dbReference type="InterPro" id="IPR013762">
    <property type="entry name" value="Integrase-like_cat_sf"/>
</dbReference>
<evidence type="ECO:0000313" key="6">
    <source>
        <dbReference type="Proteomes" id="UP000823603"/>
    </source>
</evidence>
<accession>A0A9D9NEK8</accession>
<dbReference type="InterPro" id="IPR025269">
    <property type="entry name" value="SAM-like_dom"/>
</dbReference>
<dbReference type="Pfam" id="PF17293">
    <property type="entry name" value="Arm-DNA-bind_5"/>
    <property type="match status" value="1"/>
</dbReference>
<protein>
    <submittedName>
        <fullName evidence="5">Site-specific integrase</fullName>
    </submittedName>
</protein>
<dbReference type="Gene3D" id="1.10.150.130">
    <property type="match status" value="1"/>
</dbReference>
<dbReference type="AlphaFoldDB" id="A0A9D9NEK8"/>
<dbReference type="Proteomes" id="UP000823603">
    <property type="component" value="Unassembled WGS sequence"/>
</dbReference>
<dbReference type="PANTHER" id="PTHR30349">
    <property type="entry name" value="PHAGE INTEGRASE-RELATED"/>
    <property type="match status" value="1"/>
</dbReference>
<comment type="caution">
    <text evidence="5">The sequence shown here is derived from an EMBL/GenBank/DDBJ whole genome shotgun (WGS) entry which is preliminary data.</text>
</comment>
<dbReference type="InterPro" id="IPR011010">
    <property type="entry name" value="DNA_brk_join_enz"/>
</dbReference>
<evidence type="ECO:0000259" key="4">
    <source>
        <dbReference type="PROSITE" id="PS51898"/>
    </source>
</evidence>
<dbReference type="InterPro" id="IPR002104">
    <property type="entry name" value="Integrase_catalytic"/>
</dbReference>
<dbReference type="PANTHER" id="PTHR30349:SF64">
    <property type="entry name" value="PROPHAGE INTEGRASE INTD-RELATED"/>
    <property type="match status" value="1"/>
</dbReference>